<evidence type="ECO:0000313" key="1">
    <source>
        <dbReference type="EMBL" id="TBO45260.1"/>
    </source>
</evidence>
<reference evidence="1 2" key="1">
    <citation type="submission" date="2019-02" db="EMBL/GenBank/DDBJ databases">
        <title>Pedobacter kyonggii whole genome sequence analysis.</title>
        <authorList>
            <person name="Dahal R.H."/>
        </authorList>
    </citation>
    <scope>NUCLEOTIDE SEQUENCE [LARGE SCALE GENOMIC DNA]</scope>
    <source>
        <strain evidence="1 2">K-4-11-1</strain>
    </source>
</reference>
<sequence>MPLSLPSFTDLRINYPVTSSELVKATIGGAVNAAYITNTCVVRMSMAFNYLGINNKVFSLSLPSWKYTTKQDFLAQEKVKVHAIPSRYPYTKKFETIAGADQKRYCFRVSEFFDYLNHKYKKPDIKVEKGVRDTWIAHHDLRAFQNKISGVSGIICFKTQFSDATGHFTLWDGYKCLYQDYFLDPRTSGIYLWIC</sequence>
<dbReference type="RefSeq" id="WP_131028295.1">
    <property type="nucleotide sequence ID" value="NZ_SIXF01000001.1"/>
</dbReference>
<protein>
    <recommendedName>
        <fullName evidence="3">Type VI secretion system (T6SS), amidase effector protein 4</fullName>
    </recommendedName>
</protein>
<organism evidence="1 2">
    <name type="scientific">Pedobacter kyonggii</name>
    <dbReference type="NCBI Taxonomy" id="1926871"/>
    <lineage>
        <taxon>Bacteria</taxon>
        <taxon>Pseudomonadati</taxon>
        <taxon>Bacteroidota</taxon>
        <taxon>Sphingobacteriia</taxon>
        <taxon>Sphingobacteriales</taxon>
        <taxon>Sphingobacteriaceae</taxon>
        <taxon>Pedobacter</taxon>
    </lineage>
</organism>
<dbReference type="Proteomes" id="UP000291819">
    <property type="component" value="Unassembled WGS sequence"/>
</dbReference>
<keyword evidence="2" id="KW-1185">Reference proteome</keyword>
<accession>A0A4Q9HI90</accession>
<evidence type="ECO:0008006" key="3">
    <source>
        <dbReference type="Google" id="ProtNLM"/>
    </source>
</evidence>
<dbReference type="AlphaFoldDB" id="A0A4Q9HI90"/>
<dbReference type="EMBL" id="SIXF01000001">
    <property type="protein sequence ID" value="TBO45260.1"/>
    <property type="molecule type" value="Genomic_DNA"/>
</dbReference>
<dbReference type="Gene3D" id="3.90.1720.70">
    <property type="match status" value="2"/>
</dbReference>
<gene>
    <name evidence="1" type="ORF">EYS08_02665</name>
</gene>
<proteinExistence type="predicted"/>
<dbReference type="Pfam" id="PF14113">
    <property type="entry name" value="Tae4"/>
    <property type="match status" value="1"/>
</dbReference>
<dbReference type="InterPro" id="IPR025562">
    <property type="entry name" value="Tae4"/>
</dbReference>
<comment type="caution">
    <text evidence="1">The sequence shown here is derived from an EMBL/GenBank/DDBJ whole genome shotgun (WGS) entry which is preliminary data.</text>
</comment>
<dbReference type="OrthoDB" id="8480759at2"/>
<name>A0A4Q9HI90_9SPHI</name>
<evidence type="ECO:0000313" key="2">
    <source>
        <dbReference type="Proteomes" id="UP000291819"/>
    </source>
</evidence>